<keyword evidence="3" id="KW-1015">Disulfide bond</keyword>
<keyword evidence="4" id="KW-0325">Glycoprotein</keyword>
<dbReference type="SUPFAM" id="SSF48726">
    <property type="entry name" value="Immunoglobulin"/>
    <property type="match status" value="1"/>
</dbReference>
<evidence type="ECO:0000256" key="5">
    <source>
        <dbReference type="ARBA" id="ARBA00023319"/>
    </source>
</evidence>
<sequence>MIRNTTLEDSGYYAGGVSSEAAWMEGGVVLIVLDKPSKPKVNGDTDKMIDTYAALTCSSNSTSAPDYYSKLVTLSYTWFVNDTKMDGETDETLRFQVTRAHKYNRYSCEATAMELESYRSDTVQINPLYGPLKIILTPQPKLNRFYTLTIREGQTIGPYQCKVDCNPPCNKTWKYKDSSGSISVISKEGILEQQRLNRNISVLLCEAKWGNDTVIDKSITLDVQCKF</sequence>
<dbReference type="Gene3D" id="2.60.40.10">
    <property type="entry name" value="Immunoglobulins"/>
    <property type="match status" value="1"/>
</dbReference>
<accession>A0A8W8P6M1</accession>
<dbReference type="PANTHER" id="PTHR11640">
    <property type="entry name" value="NEPHRIN"/>
    <property type="match status" value="1"/>
</dbReference>
<name>A0A8W8P6M1_MAGGI</name>
<dbReference type="InterPro" id="IPR036179">
    <property type="entry name" value="Ig-like_dom_sf"/>
</dbReference>
<evidence type="ECO:0000259" key="6">
    <source>
        <dbReference type="PROSITE" id="PS50835"/>
    </source>
</evidence>
<dbReference type="InterPro" id="IPR051275">
    <property type="entry name" value="Cell_adhesion_signaling"/>
</dbReference>
<organism evidence="7 8">
    <name type="scientific">Magallana gigas</name>
    <name type="common">Pacific oyster</name>
    <name type="synonym">Crassostrea gigas</name>
    <dbReference type="NCBI Taxonomy" id="29159"/>
    <lineage>
        <taxon>Eukaryota</taxon>
        <taxon>Metazoa</taxon>
        <taxon>Spiralia</taxon>
        <taxon>Lophotrochozoa</taxon>
        <taxon>Mollusca</taxon>
        <taxon>Bivalvia</taxon>
        <taxon>Autobranchia</taxon>
        <taxon>Pteriomorphia</taxon>
        <taxon>Ostreida</taxon>
        <taxon>Ostreoidea</taxon>
        <taxon>Ostreidae</taxon>
        <taxon>Magallana</taxon>
    </lineage>
</organism>
<feature type="domain" description="Ig-like" evidence="6">
    <location>
        <begin position="36"/>
        <end position="126"/>
    </location>
</feature>
<keyword evidence="8" id="KW-1185">Reference proteome</keyword>
<reference evidence="7" key="1">
    <citation type="submission" date="2022-08" db="UniProtKB">
        <authorList>
            <consortium name="EnsemblMetazoa"/>
        </authorList>
    </citation>
    <scope>IDENTIFICATION</scope>
    <source>
        <strain evidence="7">05x7-T-G4-1.051#20</strain>
    </source>
</reference>
<evidence type="ECO:0000256" key="4">
    <source>
        <dbReference type="ARBA" id="ARBA00023180"/>
    </source>
</evidence>
<evidence type="ECO:0000313" key="7">
    <source>
        <dbReference type="EnsemblMetazoa" id="G9618.1:cds"/>
    </source>
</evidence>
<dbReference type="InterPro" id="IPR007110">
    <property type="entry name" value="Ig-like_dom"/>
</dbReference>
<protein>
    <recommendedName>
        <fullName evidence="6">Ig-like domain-containing protein</fullName>
    </recommendedName>
</protein>
<dbReference type="Proteomes" id="UP000005408">
    <property type="component" value="Unassembled WGS sequence"/>
</dbReference>
<dbReference type="AlphaFoldDB" id="A0A8W8P6M1"/>
<keyword evidence="5" id="KW-0393">Immunoglobulin domain</keyword>
<dbReference type="EnsemblMetazoa" id="G9618.1">
    <property type="protein sequence ID" value="G9618.1:cds"/>
    <property type="gene ID" value="G9618"/>
</dbReference>
<dbReference type="InterPro" id="IPR013783">
    <property type="entry name" value="Ig-like_fold"/>
</dbReference>
<keyword evidence="2" id="KW-0472">Membrane</keyword>
<comment type="subcellular location">
    <subcellularLocation>
        <location evidence="1">Membrane</location>
        <topology evidence="1">Single-pass type I membrane protein</topology>
    </subcellularLocation>
</comment>
<evidence type="ECO:0000313" key="8">
    <source>
        <dbReference type="Proteomes" id="UP000005408"/>
    </source>
</evidence>
<evidence type="ECO:0000256" key="1">
    <source>
        <dbReference type="ARBA" id="ARBA00004479"/>
    </source>
</evidence>
<dbReference type="GO" id="GO:0016020">
    <property type="term" value="C:membrane"/>
    <property type="evidence" value="ECO:0007669"/>
    <property type="project" value="UniProtKB-SubCell"/>
</dbReference>
<evidence type="ECO:0000256" key="3">
    <source>
        <dbReference type="ARBA" id="ARBA00023157"/>
    </source>
</evidence>
<dbReference type="PROSITE" id="PS50835">
    <property type="entry name" value="IG_LIKE"/>
    <property type="match status" value="1"/>
</dbReference>
<proteinExistence type="predicted"/>
<evidence type="ECO:0000256" key="2">
    <source>
        <dbReference type="ARBA" id="ARBA00023136"/>
    </source>
</evidence>